<dbReference type="SMART" id="SM00062">
    <property type="entry name" value="PBPb"/>
    <property type="match status" value="1"/>
</dbReference>
<dbReference type="SUPFAM" id="SSF53850">
    <property type="entry name" value="Periplasmic binding protein-like II"/>
    <property type="match status" value="1"/>
</dbReference>
<feature type="compositionally biased region" description="Low complexity" evidence="4">
    <location>
        <begin position="33"/>
        <end position="44"/>
    </location>
</feature>
<protein>
    <submittedName>
        <fullName evidence="6">Glutamate ABC transporter substrate-binding protein</fullName>
    </submittedName>
</protein>
<dbReference type="PANTHER" id="PTHR30085:SF6">
    <property type="entry name" value="ABC TRANSPORTER GLUTAMINE-BINDING PROTEIN GLNH"/>
    <property type="match status" value="1"/>
</dbReference>
<keyword evidence="7" id="KW-1185">Reference proteome</keyword>
<dbReference type="InterPro" id="IPR001638">
    <property type="entry name" value="Solute-binding_3/MltF_N"/>
</dbReference>
<evidence type="ECO:0000256" key="4">
    <source>
        <dbReference type="SAM" id="MobiDB-lite"/>
    </source>
</evidence>
<sequence length="322" mass="33735">MNRVELRRPARYLAVAGALALLSLLIPTGGSEPAAPAAAQSAPAQPAPPSPACTEIRDSLRPAGPTPAPGAMPAGSTMAAIVARGRLIAGVDQGKYLIGYRNPTTGDLAGSDIDLARRIAGALFGDPNKVQFVVLNIADRSAAIQRGQVDMVVNSFAVTCQRQRDVLFSADYLDVTQRILVPRASPVREVEDLAGQRICTSKGSTTEVVLRALPAKPDVLALPGLPDCMIELHRGRVAAVSSDDVLLAGLAAQDPQTAVVGRALDHTRYAVGVNLNAADLARFVNAVLDRGRNDGSLAANHRQWFAGVLNPVPALPPARYSD</sequence>
<comment type="similarity">
    <text evidence="1">Belongs to the bacterial solute-binding protein 3 family.</text>
</comment>
<gene>
    <name evidence="6" type="ORF">GCM10023321_27860</name>
</gene>
<keyword evidence="3" id="KW-0732">Signal</keyword>
<proteinExistence type="inferred from homology"/>
<evidence type="ECO:0000256" key="3">
    <source>
        <dbReference type="ARBA" id="ARBA00022729"/>
    </source>
</evidence>
<evidence type="ECO:0000313" key="7">
    <source>
        <dbReference type="Proteomes" id="UP001428817"/>
    </source>
</evidence>
<dbReference type="Proteomes" id="UP001428817">
    <property type="component" value="Unassembled WGS sequence"/>
</dbReference>
<comment type="caution">
    <text evidence="6">The sequence shown here is derived from an EMBL/GenBank/DDBJ whole genome shotgun (WGS) entry which is preliminary data.</text>
</comment>
<feature type="region of interest" description="Disordered" evidence="4">
    <location>
        <begin position="33"/>
        <end position="72"/>
    </location>
</feature>
<evidence type="ECO:0000259" key="5">
    <source>
        <dbReference type="SMART" id="SM00062"/>
    </source>
</evidence>
<dbReference type="RefSeq" id="WP_185063866.1">
    <property type="nucleotide sequence ID" value="NZ_BAABJP010000010.1"/>
</dbReference>
<dbReference type="Pfam" id="PF00497">
    <property type="entry name" value="SBP_bac_3"/>
    <property type="match status" value="1"/>
</dbReference>
<evidence type="ECO:0000313" key="6">
    <source>
        <dbReference type="EMBL" id="GAA5155095.1"/>
    </source>
</evidence>
<organism evidence="6 7">
    <name type="scientific">Pseudonocardia eucalypti</name>
    <dbReference type="NCBI Taxonomy" id="648755"/>
    <lineage>
        <taxon>Bacteria</taxon>
        <taxon>Bacillati</taxon>
        <taxon>Actinomycetota</taxon>
        <taxon>Actinomycetes</taxon>
        <taxon>Pseudonocardiales</taxon>
        <taxon>Pseudonocardiaceae</taxon>
        <taxon>Pseudonocardia</taxon>
    </lineage>
</organism>
<evidence type="ECO:0000256" key="2">
    <source>
        <dbReference type="ARBA" id="ARBA00022448"/>
    </source>
</evidence>
<dbReference type="InterPro" id="IPR051455">
    <property type="entry name" value="Bact_solute-bind_prot3"/>
</dbReference>
<name>A0ABP9Q0P4_9PSEU</name>
<dbReference type="Gene3D" id="3.40.190.10">
    <property type="entry name" value="Periplasmic binding protein-like II"/>
    <property type="match status" value="2"/>
</dbReference>
<reference evidence="7" key="1">
    <citation type="journal article" date="2019" name="Int. J. Syst. Evol. Microbiol.">
        <title>The Global Catalogue of Microorganisms (GCM) 10K type strain sequencing project: providing services to taxonomists for standard genome sequencing and annotation.</title>
        <authorList>
            <consortium name="The Broad Institute Genomics Platform"/>
            <consortium name="The Broad Institute Genome Sequencing Center for Infectious Disease"/>
            <person name="Wu L."/>
            <person name="Ma J."/>
        </authorList>
    </citation>
    <scope>NUCLEOTIDE SEQUENCE [LARGE SCALE GENOMIC DNA]</scope>
    <source>
        <strain evidence="7">JCM 18303</strain>
    </source>
</reference>
<dbReference type="PANTHER" id="PTHR30085">
    <property type="entry name" value="AMINO ACID ABC TRANSPORTER PERMEASE"/>
    <property type="match status" value="1"/>
</dbReference>
<feature type="domain" description="Solute-binding protein family 3/N-terminal" evidence="5">
    <location>
        <begin position="86"/>
        <end position="308"/>
    </location>
</feature>
<dbReference type="EMBL" id="BAABJP010000010">
    <property type="protein sequence ID" value="GAA5155095.1"/>
    <property type="molecule type" value="Genomic_DNA"/>
</dbReference>
<accession>A0ABP9Q0P4</accession>
<evidence type="ECO:0000256" key="1">
    <source>
        <dbReference type="ARBA" id="ARBA00010333"/>
    </source>
</evidence>
<keyword evidence="2" id="KW-0813">Transport</keyword>